<evidence type="ECO:0000313" key="2">
    <source>
        <dbReference type="Proteomes" id="UP000798602"/>
    </source>
</evidence>
<gene>
    <name evidence="1" type="ORF">GV828_07960</name>
</gene>
<dbReference type="PANTHER" id="PTHR47176:SF1">
    <property type="entry name" value="OS04G0577500 PROTEIN"/>
    <property type="match status" value="1"/>
</dbReference>
<reference evidence="2" key="1">
    <citation type="submission" date="2020-01" db="EMBL/GenBank/DDBJ databases">
        <title>Sphingomonas sp. strain CSW-10.</title>
        <authorList>
            <person name="Chen W.-M."/>
        </authorList>
    </citation>
    <scope>NUCLEOTIDE SEQUENCE [LARGE SCALE GENOMIC DNA]</scope>
    <source>
        <strain evidence="2">NST-5</strain>
    </source>
</reference>
<dbReference type="Pfam" id="PF01026">
    <property type="entry name" value="TatD_DNase"/>
    <property type="match status" value="1"/>
</dbReference>
<dbReference type="SUPFAM" id="SSF51556">
    <property type="entry name" value="Metallo-dependent hydrolases"/>
    <property type="match status" value="1"/>
</dbReference>
<dbReference type="PIRSF" id="PIRSF005902">
    <property type="entry name" value="DNase_TatD"/>
    <property type="match status" value="1"/>
</dbReference>
<protein>
    <submittedName>
        <fullName evidence="1">TatD family deoxyribonuclease</fullName>
    </submittedName>
</protein>
<accession>A0ABW9ZDE6</accession>
<evidence type="ECO:0000313" key="1">
    <source>
        <dbReference type="EMBL" id="NBL65130.1"/>
    </source>
</evidence>
<dbReference type="Proteomes" id="UP000798602">
    <property type="component" value="Unassembled WGS sequence"/>
</dbReference>
<dbReference type="RefSeq" id="WP_166536958.1">
    <property type="nucleotide sequence ID" value="NZ_JAABLM010000008.1"/>
</dbReference>
<dbReference type="EMBL" id="JAABLM010000008">
    <property type="protein sequence ID" value="NBL65130.1"/>
    <property type="molecule type" value="Genomic_DNA"/>
</dbReference>
<organism evidence="1 2">
    <name type="scientific">Flavobacterium ichthyis</name>
    <dbReference type="NCBI Taxonomy" id="2698827"/>
    <lineage>
        <taxon>Bacteria</taxon>
        <taxon>Pseudomonadati</taxon>
        <taxon>Bacteroidota</taxon>
        <taxon>Flavobacteriia</taxon>
        <taxon>Flavobacteriales</taxon>
        <taxon>Flavobacteriaceae</taxon>
        <taxon>Flavobacterium</taxon>
    </lineage>
</organism>
<name>A0ABW9ZDE6_9FLAO</name>
<dbReference type="Gene3D" id="3.20.20.140">
    <property type="entry name" value="Metal-dependent hydrolases"/>
    <property type="match status" value="1"/>
</dbReference>
<comment type="caution">
    <text evidence="1">The sequence shown here is derived from an EMBL/GenBank/DDBJ whole genome shotgun (WGS) entry which is preliminary data.</text>
</comment>
<dbReference type="InterPro" id="IPR032466">
    <property type="entry name" value="Metal_Hydrolase"/>
</dbReference>
<dbReference type="InterPro" id="IPR001130">
    <property type="entry name" value="TatD-like"/>
</dbReference>
<sequence>MYFNCHTHHYRKTPDCLELVNEYPHDFKGESNYFSVGIHPWFIDFDRLENDFRALEKLIQKENCLAVGECGLDKKIETDFEKQIEIFEKQLLLAEKYQKPVILHCVSAYQEMVAIKSKLNISVPMILHGFLKKKQLADDMVSHGFYLSFGKHLIKNENLEETFLAVPEDRFFLETDMDENLIESIYEKASEYKKIETKTLIKNIQNTCNQVFKLNL</sequence>
<keyword evidence="2" id="KW-1185">Reference proteome</keyword>
<proteinExistence type="predicted"/>
<dbReference type="PANTHER" id="PTHR47176">
    <property type="entry name" value="OSJNBA0020J04.13 PROTEIN"/>
    <property type="match status" value="1"/>
</dbReference>